<name>A0ABP0S6E9_9DINO</name>
<accession>A0ABP0S6E9</accession>
<dbReference type="EMBL" id="CAXAMM010043001">
    <property type="protein sequence ID" value="CAK9107938.1"/>
    <property type="molecule type" value="Genomic_DNA"/>
</dbReference>
<sequence>RARLRLEVAFLQLRQRTWRERFEEGLPWFVNLSFGSSQLKRDWFMTLETSFGGGSLVEAFRERLSLLENCLEGEGGKARITEASFLPLAGQQSNESIFQQVCDMVKLGELPDMPLNHLTQDINMFVPAVLGLGHSKLRNKLSALLHTLKLEVTSNPQLLKRYLDSVVGICTDQGVEAGIFCAPNVDLAHFLKQEASALDGTISLALQGDDKKMLHPLHVPPEIAKLDGKSQQDPSHAQQAQAASSLTGRLFGNALFIPGMKHCLDNVLSDIWSAMSGRDTFMRQLGSLEFLLRPAPYRDKLRSLFFNSDNAYDKTMSEQLRNWTAPSLKSLRWHVVIDFIKQLMKIKEPLCKRWNMGKFVSALPQERHEEIAEGRGTDPAVNYKRVDTAIASKFFWSYCQLVLDVSKASETLSHWCEGCWYHGDSCHEQQCPYKGARAPELASGAHKFLLEACQVSANTRINCVVASMSGHESSILLGDWHAAQARLQLEFQYRLHYWDLLPWKLCALACPSLEIARAMARECKLLWSNMSDSQKRVAHPMARRFLDPGWQGLANHFRPDEAADRNDPPLINDLINFAMGSGPEELSDHYARWVEALARIRVQERSVEGIHSRISRTLVGRPLQVAGLAMELKWPAVERLLQTSHKDPLGVSEWLAFAPIVQRLLFTADLCLFAQTYAALLDCPGIPAAA</sequence>
<evidence type="ECO:0000313" key="2">
    <source>
        <dbReference type="Proteomes" id="UP001642464"/>
    </source>
</evidence>
<keyword evidence="2" id="KW-1185">Reference proteome</keyword>
<gene>
    <name evidence="1" type="ORF">SCF082_LOCUS50218</name>
</gene>
<comment type="caution">
    <text evidence="1">The sequence shown here is derived from an EMBL/GenBank/DDBJ whole genome shotgun (WGS) entry which is preliminary data.</text>
</comment>
<evidence type="ECO:0000313" key="1">
    <source>
        <dbReference type="EMBL" id="CAK9107938.1"/>
    </source>
</evidence>
<reference evidence="1 2" key="1">
    <citation type="submission" date="2024-02" db="EMBL/GenBank/DDBJ databases">
        <authorList>
            <person name="Chen Y."/>
            <person name="Shah S."/>
            <person name="Dougan E. K."/>
            <person name="Thang M."/>
            <person name="Chan C."/>
        </authorList>
    </citation>
    <scope>NUCLEOTIDE SEQUENCE [LARGE SCALE GENOMIC DNA]</scope>
</reference>
<proteinExistence type="predicted"/>
<feature type="non-terminal residue" evidence="1">
    <location>
        <position position="1"/>
    </location>
</feature>
<protein>
    <submittedName>
        <fullName evidence="1">Uncharacterized protein</fullName>
    </submittedName>
</protein>
<dbReference type="Proteomes" id="UP001642464">
    <property type="component" value="Unassembled WGS sequence"/>
</dbReference>
<organism evidence="1 2">
    <name type="scientific">Durusdinium trenchii</name>
    <dbReference type="NCBI Taxonomy" id="1381693"/>
    <lineage>
        <taxon>Eukaryota</taxon>
        <taxon>Sar</taxon>
        <taxon>Alveolata</taxon>
        <taxon>Dinophyceae</taxon>
        <taxon>Suessiales</taxon>
        <taxon>Symbiodiniaceae</taxon>
        <taxon>Durusdinium</taxon>
    </lineage>
</organism>